<dbReference type="InParanoid" id="A0A165VDD0"/>
<name>A0A165VDD0_9AGAM</name>
<reference evidence="1 2" key="1">
    <citation type="journal article" date="2016" name="Mol. Biol. Evol.">
        <title>Comparative Genomics of Early-Diverging Mushroom-Forming Fungi Provides Insights into the Origins of Lignocellulose Decay Capabilities.</title>
        <authorList>
            <person name="Nagy L.G."/>
            <person name="Riley R."/>
            <person name="Tritt A."/>
            <person name="Adam C."/>
            <person name="Daum C."/>
            <person name="Floudas D."/>
            <person name="Sun H."/>
            <person name="Yadav J.S."/>
            <person name="Pangilinan J."/>
            <person name="Larsson K.H."/>
            <person name="Matsuura K."/>
            <person name="Barry K."/>
            <person name="Labutti K."/>
            <person name="Kuo R."/>
            <person name="Ohm R.A."/>
            <person name="Bhattacharya S.S."/>
            <person name="Shirouzu T."/>
            <person name="Yoshinaga Y."/>
            <person name="Martin F.M."/>
            <person name="Grigoriev I.V."/>
            <person name="Hibbett D.S."/>
        </authorList>
    </citation>
    <scope>NUCLEOTIDE SEQUENCE [LARGE SCALE GENOMIC DNA]</scope>
    <source>
        <strain evidence="1 2">HHB14362 ss-1</strain>
    </source>
</reference>
<dbReference type="STRING" id="1314782.A0A165VDD0"/>
<dbReference type="Pfam" id="PF08284">
    <property type="entry name" value="RVP_2"/>
    <property type="match status" value="1"/>
</dbReference>
<dbReference type="Proteomes" id="UP000076761">
    <property type="component" value="Unassembled WGS sequence"/>
</dbReference>
<sequence length="242" mass="27124">MARFRPQNQLTRQTQSDIRFAVERTAARPKDIERLLPNPVVAITRVNGRDARTLLDSGSMADFMSTTFGDIIKVSKTPLARALPVQLAVTGSRSKINYCAVARFQYDSIDCEKRFDIINIDDYDLILRTPFLYQHRVLIGLNPPSIEIGSSTPLTIQAGGNVSRIPSIAAVIMEGEFDKIRSMLFAEAADLTIIKDTGLPPLRAVNHTIPLIDENAVYPWQPSRCAEKYKEAFRAKKQQYLA</sequence>
<organism evidence="1 2">
    <name type="scientific">Neolentinus lepideus HHB14362 ss-1</name>
    <dbReference type="NCBI Taxonomy" id="1314782"/>
    <lineage>
        <taxon>Eukaryota</taxon>
        <taxon>Fungi</taxon>
        <taxon>Dikarya</taxon>
        <taxon>Basidiomycota</taxon>
        <taxon>Agaricomycotina</taxon>
        <taxon>Agaricomycetes</taxon>
        <taxon>Gloeophyllales</taxon>
        <taxon>Gloeophyllaceae</taxon>
        <taxon>Neolentinus</taxon>
    </lineage>
</organism>
<feature type="non-terminal residue" evidence="1">
    <location>
        <position position="242"/>
    </location>
</feature>
<dbReference type="Gene3D" id="2.40.70.10">
    <property type="entry name" value="Acid Proteases"/>
    <property type="match status" value="1"/>
</dbReference>
<dbReference type="AlphaFoldDB" id="A0A165VDD0"/>
<protein>
    <submittedName>
        <fullName evidence="1">Uncharacterized protein</fullName>
    </submittedName>
</protein>
<dbReference type="InterPro" id="IPR021109">
    <property type="entry name" value="Peptidase_aspartic_dom_sf"/>
</dbReference>
<keyword evidence="2" id="KW-1185">Reference proteome</keyword>
<dbReference type="CDD" id="cd00303">
    <property type="entry name" value="retropepsin_like"/>
    <property type="match status" value="1"/>
</dbReference>
<gene>
    <name evidence="1" type="ORF">NEOLEDRAFT_1107315</name>
</gene>
<dbReference type="EMBL" id="KV425554">
    <property type="protein sequence ID" value="KZT29511.1"/>
    <property type="molecule type" value="Genomic_DNA"/>
</dbReference>
<evidence type="ECO:0000313" key="1">
    <source>
        <dbReference type="EMBL" id="KZT29511.1"/>
    </source>
</evidence>
<evidence type="ECO:0000313" key="2">
    <source>
        <dbReference type="Proteomes" id="UP000076761"/>
    </source>
</evidence>
<proteinExistence type="predicted"/>
<accession>A0A165VDD0</accession>
<dbReference type="OrthoDB" id="1750432at2759"/>